<dbReference type="RefSeq" id="WP_115304211.1">
    <property type="nucleotide sequence ID" value="NZ_CAAAHO010000009.1"/>
</dbReference>
<dbReference type="CDD" id="cd00093">
    <property type="entry name" value="HTH_XRE"/>
    <property type="match status" value="1"/>
</dbReference>
<evidence type="ECO:0000313" key="3">
    <source>
        <dbReference type="Proteomes" id="UP000254968"/>
    </source>
</evidence>
<keyword evidence="3" id="KW-1185">Reference proteome</keyword>
<dbReference type="InterPro" id="IPR010982">
    <property type="entry name" value="Lambda_DNA-bd_dom_sf"/>
</dbReference>
<dbReference type="Gene3D" id="1.10.260.40">
    <property type="entry name" value="lambda repressor-like DNA-binding domains"/>
    <property type="match status" value="1"/>
</dbReference>
<name>A0A378JSN3_9GAMM</name>
<evidence type="ECO:0000313" key="2">
    <source>
        <dbReference type="EMBL" id="STX55598.1"/>
    </source>
</evidence>
<dbReference type="OrthoDB" id="5645441at2"/>
<dbReference type="GO" id="GO:0003677">
    <property type="term" value="F:DNA binding"/>
    <property type="evidence" value="ECO:0007669"/>
    <property type="project" value="InterPro"/>
</dbReference>
<dbReference type="Pfam" id="PF01381">
    <property type="entry name" value="HTH_3"/>
    <property type="match status" value="1"/>
</dbReference>
<reference evidence="2 3" key="1">
    <citation type="submission" date="2018-06" db="EMBL/GenBank/DDBJ databases">
        <authorList>
            <consortium name="Pathogen Informatics"/>
            <person name="Doyle S."/>
        </authorList>
    </citation>
    <scope>NUCLEOTIDE SEQUENCE [LARGE SCALE GENOMIC DNA]</scope>
    <source>
        <strain evidence="2 3">NCTC13315</strain>
    </source>
</reference>
<dbReference type="InterPro" id="IPR001387">
    <property type="entry name" value="Cro/C1-type_HTH"/>
</dbReference>
<evidence type="ECO:0000259" key="1">
    <source>
        <dbReference type="PROSITE" id="PS50943"/>
    </source>
</evidence>
<dbReference type="EMBL" id="UGNV01000003">
    <property type="protein sequence ID" value="STX55598.1"/>
    <property type="molecule type" value="Genomic_DNA"/>
</dbReference>
<dbReference type="PROSITE" id="PS50943">
    <property type="entry name" value="HTH_CROC1"/>
    <property type="match status" value="1"/>
</dbReference>
<dbReference type="AlphaFoldDB" id="A0A378JSN3"/>
<proteinExistence type="predicted"/>
<sequence length="99" mass="11248">MTINAREYLEKQVGPLSLGKTLRAIRLGEEESQTHFAKRLGISVQYLCDLEHDRKIVSAKKAKLFADKLGYSDKQFVRLALQDSLNQYNIPMHVEISAA</sequence>
<protein>
    <submittedName>
        <fullName evidence="2">Predicted transcriptional regulator</fullName>
    </submittedName>
</protein>
<dbReference type="SMART" id="SM00530">
    <property type="entry name" value="HTH_XRE"/>
    <property type="match status" value="1"/>
</dbReference>
<feature type="domain" description="HTH cro/C1-type" evidence="1">
    <location>
        <begin position="22"/>
        <end position="76"/>
    </location>
</feature>
<dbReference type="Proteomes" id="UP000254968">
    <property type="component" value="Unassembled WGS sequence"/>
</dbReference>
<organism evidence="2 3">
    <name type="scientific">Legionella beliardensis</name>
    <dbReference type="NCBI Taxonomy" id="91822"/>
    <lineage>
        <taxon>Bacteria</taxon>
        <taxon>Pseudomonadati</taxon>
        <taxon>Pseudomonadota</taxon>
        <taxon>Gammaproteobacteria</taxon>
        <taxon>Legionellales</taxon>
        <taxon>Legionellaceae</taxon>
        <taxon>Legionella</taxon>
    </lineage>
</organism>
<gene>
    <name evidence="2" type="ORF">NCTC13315_02969</name>
</gene>
<accession>A0A378JSN3</accession>
<dbReference type="SUPFAM" id="SSF47413">
    <property type="entry name" value="lambda repressor-like DNA-binding domains"/>
    <property type="match status" value="1"/>
</dbReference>